<evidence type="ECO:0000313" key="8">
    <source>
        <dbReference type="Proteomes" id="UP000248798"/>
    </source>
</evidence>
<name>A0A328FIC9_9BACT</name>
<sequence>MTINLDFQYSVLRQVTVVNDLGMHARPAAVIAGMAQDAGGGIWLSNGQSIVDAASIIEILSLCAVKGTKVTIFTEKEEDTNLADKIKDFFDIGFGENENE</sequence>
<dbReference type="InterPro" id="IPR001020">
    <property type="entry name" value="PTS_HPr_His_P_site"/>
</dbReference>
<comment type="subcellular location">
    <subcellularLocation>
        <location evidence="1">Cytoplasm</location>
    </subcellularLocation>
</comment>
<evidence type="ECO:0000256" key="2">
    <source>
        <dbReference type="ARBA" id="ARBA00010736"/>
    </source>
</evidence>
<keyword evidence="3" id="KW-0963">Cytoplasm</keyword>
<evidence type="ECO:0000256" key="3">
    <source>
        <dbReference type="ARBA" id="ARBA00022490"/>
    </source>
</evidence>
<evidence type="ECO:0000256" key="4">
    <source>
        <dbReference type="ARBA" id="ARBA00022683"/>
    </source>
</evidence>
<keyword evidence="9" id="KW-1185">Reference proteome</keyword>
<evidence type="ECO:0000313" key="9">
    <source>
        <dbReference type="Proteomes" id="UP000293902"/>
    </source>
</evidence>
<dbReference type="Proteomes" id="UP000293902">
    <property type="component" value="Chromosome"/>
</dbReference>
<keyword evidence="4" id="KW-0598">Phosphotransferase system</keyword>
<dbReference type="EMBL" id="QLNI01000003">
    <property type="protein sequence ID" value="RAM03610.1"/>
    <property type="molecule type" value="Genomic_DNA"/>
</dbReference>
<reference evidence="7 8" key="1">
    <citation type="submission" date="2018-06" db="EMBL/GenBank/DDBJ databases">
        <title>Complete Genome Sequence of Desulfobacter hydrogenophilus (DSM3380).</title>
        <authorList>
            <person name="Marietou A."/>
            <person name="Schreiber L."/>
            <person name="Marshall I."/>
            <person name="Jorgensen B."/>
        </authorList>
    </citation>
    <scope>NUCLEOTIDE SEQUENCE [LARGE SCALE GENOMIC DNA]</scope>
    <source>
        <strain evidence="7 8">DSM 3380</strain>
    </source>
</reference>
<dbReference type="GO" id="GO:0009401">
    <property type="term" value="P:phosphoenolpyruvate-dependent sugar phosphotransferase system"/>
    <property type="evidence" value="ECO:0007669"/>
    <property type="project" value="UniProtKB-KW"/>
</dbReference>
<dbReference type="GO" id="GO:0005737">
    <property type="term" value="C:cytoplasm"/>
    <property type="evidence" value="ECO:0007669"/>
    <property type="project" value="UniProtKB-SubCell"/>
</dbReference>
<dbReference type="CDD" id="cd00367">
    <property type="entry name" value="PTS-HPr_like"/>
    <property type="match status" value="1"/>
</dbReference>
<reference evidence="6 9" key="2">
    <citation type="submission" date="2019-02" db="EMBL/GenBank/DDBJ databases">
        <title>Complete genome sequence of Desulfobacter hydrogenophilus AcRS1.</title>
        <authorList>
            <person name="Marietou A."/>
            <person name="Lund M.B."/>
            <person name="Marshall I.P.G."/>
            <person name="Schreiber L."/>
            <person name="Jorgensen B."/>
        </authorList>
    </citation>
    <scope>NUCLEOTIDE SEQUENCE [LARGE SCALE GENOMIC DNA]</scope>
    <source>
        <strain evidence="6 9">AcRS1</strain>
    </source>
</reference>
<dbReference type="NCBIfam" id="TIGR01003">
    <property type="entry name" value="PTS_HPr_family"/>
    <property type="match status" value="1"/>
</dbReference>
<dbReference type="Proteomes" id="UP000248798">
    <property type="component" value="Unassembled WGS sequence"/>
</dbReference>
<dbReference type="PANTHER" id="PTHR33705">
    <property type="entry name" value="PHOSPHOCARRIER PROTEIN HPR"/>
    <property type="match status" value="1"/>
</dbReference>
<dbReference type="InterPro" id="IPR050399">
    <property type="entry name" value="HPr"/>
</dbReference>
<dbReference type="InterPro" id="IPR000032">
    <property type="entry name" value="HPr-like"/>
</dbReference>
<dbReference type="PANTHER" id="PTHR33705:SF2">
    <property type="entry name" value="PHOSPHOCARRIER PROTEIN NPR"/>
    <property type="match status" value="1"/>
</dbReference>
<comment type="similarity">
    <text evidence="2">Belongs to the HPr family.</text>
</comment>
<dbReference type="Pfam" id="PF00381">
    <property type="entry name" value="PTS-HPr"/>
    <property type="match status" value="1"/>
</dbReference>
<dbReference type="AlphaFoldDB" id="A0A328FIC9"/>
<protein>
    <submittedName>
        <fullName evidence="7">HPr family phosphocarrier protein</fullName>
    </submittedName>
</protein>
<evidence type="ECO:0000256" key="1">
    <source>
        <dbReference type="ARBA" id="ARBA00004496"/>
    </source>
</evidence>
<organism evidence="7 8">
    <name type="scientific">Desulfobacter hydrogenophilus</name>
    <dbReference type="NCBI Taxonomy" id="2291"/>
    <lineage>
        <taxon>Bacteria</taxon>
        <taxon>Pseudomonadati</taxon>
        <taxon>Thermodesulfobacteriota</taxon>
        <taxon>Desulfobacteria</taxon>
        <taxon>Desulfobacterales</taxon>
        <taxon>Desulfobacteraceae</taxon>
        <taxon>Desulfobacter</taxon>
    </lineage>
</organism>
<gene>
    <name evidence="7" type="ORF">DO021_02355</name>
    <name evidence="6" type="ORF">EYB58_14195</name>
</gene>
<evidence type="ECO:0000313" key="7">
    <source>
        <dbReference type="EMBL" id="RAM03610.1"/>
    </source>
</evidence>
<feature type="domain" description="HPr" evidence="5">
    <location>
        <begin position="10"/>
        <end position="97"/>
    </location>
</feature>
<evidence type="ECO:0000259" key="5">
    <source>
        <dbReference type="PROSITE" id="PS51350"/>
    </source>
</evidence>
<dbReference type="PROSITE" id="PS51350">
    <property type="entry name" value="PTS_HPR_DOM"/>
    <property type="match status" value="1"/>
</dbReference>
<dbReference type="Gene3D" id="3.30.1340.10">
    <property type="entry name" value="HPr-like"/>
    <property type="match status" value="1"/>
</dbReference>
<dbReference type="SUPFAM" id="SSF55594">
    <property type="entry name" value="HPr-like"/>
    <property type="match status" value="1"/>
</dbReference>
<accession>A0A328FIC9</accession>
<dbReference type="OrthoDB" id="9798965at2"/>
<proteinExistence type="inferred from homology"/>
<evidence type="ECO:0000313" key="6">
    <source>
        <dbReference type="EMBL" id="QBH13977.1"/>
    </source>
</evidence>
<dbReference type="EMBL" id="CP036313">
    <property type="protein sequence ID" value="QBH13977.1"/>
    <property type="molecule type" value="Genomic_DNA"/>
</dbReference>
<dbReference type="PRINTS" id="PR00107">
    <property type="entry name" value="PHOSPHOCPHPR"/>
</dbReference>
<dbReference type="PROSITE" id="PS00369">
    <property type="entry name" value="PTS_HPR_HIS"/>
    <property type="match status" value="1"/>
</dbReference>
<dbReference type="InterPro" id="IPR035895">
    <property type="entry name" value="HPr-like_sf"/>
</dbReference>